<reference evidence="2" key="1">
    <citation type="submission" date="2020-05" db="UniProtKB">
        <authorList>
            <consortium name="EnsemblMetazoa"/>
        </authorList>
    </citation>
    <scope>IDENTIFICATION</scope>
    <source>
        <strain evidence="2">MAF</strain>
    </source>
</reference>
<dbReference type="VEuPathDB" id="VectorBase:AMEM018137"/>
<name>A0A182VNU6_ANOME</name>
<accession>A0A182VNU6</accession>
<feature type="signal peptide" evidence="1">
    <location>
        <begin position="1"/>
        <end position="27"/>
    </location>
</feature>
<sequence length="360" mass="38922">MSSFASAWFRSSSSAFSALRWLTTISALRSWSVSLCTSPAGGPASIAPTANPSRIASLPNSTALRVRINRSRFTSPLPSRCSVRAEDTPLALPAGSTVRKLFDRSTTSSVPGAVGGEPPVVCTGAHIAHESEIERFQSVVRCVQVRNLGEACDGGQLGELVPAEVELFQREEEIVRIGLQRAGTIVARPYHTHRLGNVDRGETIAADVERFERAQFVERVPAHLGQPVAGEVERSQGSGFGQDGGVEGRQGIVLQVELLEGGLLVQCLRGQALQSIVGKVQPDQLGRFVEATGRDGLKRDGGRVQRLQLGELLEQGGRQMGHRRLVECYFAIRARSNARWTGDDIFRTDGDASQQTACRR</sequence>
<keyword evidence="1" id="KW-0732">Signal</keyword>
<proteinExistence type="predicted"/>
<dbReference type="Proteomes" id="UP000075903">
    <property type="component" value="Unassembled WGS sequence"/>
</dbReference>
<dbReference type="EnsemblMetazoa" id="AMEM018137-RA">
    <property type="protein sequence ID" value="AMEM018137-PA"/>
    <property type="gene ID" value="AMEM018137"/>
</dbReference>
<dbReference type="AlphaFoldDB" id="A0A182VNU6"/>
<organism evidence="2 3">
    <name type="scientific">Anopheles merus</name>
    <name type="common">Mosquito</name>
    <dbReference type="NCBI Taxonomy" id="30066"/>
    <lineage>
        <taxon>Eukaryota</taxon>
        <taxon>Metazoa</taxon>
        <taxon>Ecdysozoa</taxon>
        <taxon>Arthropoda</taxon>
        <taxon>Hexapoda</taxon>
        <taxon>Insecta</taxon>
        <taxon>Pterygota</taxon>
        <taxon>Neoptera</taxon>
        <taxon>Endopterygota</taxon>
        <taxon>Diptera</taxon>
        <taxon>Nematocera</taxon>
        <taxon>Culicoidea</taxon>
        <taxon>Culicidae</taxon>
        <taxon>Anophelinae</taxon>
        <taxon>Anopheles</taxon>
    </lineage>
</organism>
<evidence type="ECO:0000256" key="1">
    <source>
        <dbReference type="SAM" id="SignalP"/>
    </source>
</evidence>
<keyword evidence="3" id="KW-1185">Reference proteome</keyword>
<evidence type="ECO:0000313" key="2">
    <source>
        <dbReference type="EnsemblMetazoa" id="AMEM018137-PA"/>
    </source>
</evidence>
<evidence type="ECO:0000313" key="3">
    <source>
        <dbReference type="Proteomes" id="UP000075903"/>
    </source>
</evidence>
<feature type="chain" id="PRO_5008140050" evidence="1">
    <location>
        <begin position="28"/>
        <end position="360"/>
    </location>
</feature>
<protein>
    <submittedName>
        <fullName evidence="2">Uncharacterized protein</fullName>
    </submittedName>
</protein>